<sequence>MNELANTAALREPCVPGLFSEEEGARLHGARCTCCNTPYFPRVATCRNPACEESKIVPCTFGGEGRLWSYSVADFPPPLPHRYDKPFVPYAIGVVDLDSGLRVVGQMVDPVEVMRVGARVRLVIEPIHHEDGKAFTSWKFKLL</sequence>
<comment type="caution">
    <text evidence="2">The sequence shown here is derived from an EMBL/GenBank/DDBJ whole genome shotgun (WGS) entry which is preliminary data.</text>
</comment>
<dbReference type="SUPFAM" id="SSF50249">
    <property type="entry name" value="Nucleic acid-binding proteins"/>
    <property type="match status" value="1"/>
</dbReference>
<evidence type="ECO:0000313" key="3">
    <source>
        <dbReference type="Proteomes" id="UP000634522"/>
    </source>
</evidence>
<gene>
    <name evidence="2" type="ORF">GPA27_21960</name>
</gene>
<dbReference type="RefSeq" id="WP_169142578.1">
    <property type="nucleotide sequence ID" value="NZ_WTVS01000061.1"/>
</dbReference>
<keyword evidence="3" id="KW-1185">Reference proteome</keyword>
<proteinExistence type="predicted"/>
<evidence type="ECO:0000259" key="1">
    <source>
        <dbReference type="Pfam" id="PF01796"/>
    </source>
</evidence>
<accession>A0ABX1NL46</accession>
<dbReference type="InterPro" id="IPR012340">
    <property type="entry name" value="NA-bd_OB-fold"/>
</dbReference>
<dbReference type="EMBL" id="WTVS01000061">
    <property type="protein sequence ID" value="NMG00047.1"/>
    <property type="molecule type" value="Genomic_DNA"/>
</dbReference>
<name>A0ABX1NL46_9RHOO</name>
<dbReference type="PANTHER" id="PTHR34075:SF5">
    <property type="entry name" value="BLR3430 PROTEIN"/>
    <property type="match status" value="1"/>
</dbReference>
<dbReference type="InterPro" id="IPR002878">
    <property type="entry name" value="ChsH2_C"/>
</dbReference>
<evidence type="ECO:0000313" key="2">
    <source>
        <dbReference type="EMBL" id="NMG00047.1"/>
    </source>
</evidence>
<dbReference type="PANTHER" id="PTHR34075">
    <property type="entry name" value="BLR3430 PROTEIN"/>
    <property type="match status" value="1"/>
</dbReference>
<reference evidence="2 3" key="1">
    <citation type="submission" date="2019-12" db="EMBL/GenBank/DDBJ databases">
        <title>Comparative genomics gives insights into the taxonomy of the Azoarcus-Aromatoleum group and reveals separate origins of nif in the plant-associated Azoarcus and non-plant-associated Aromatoleum sub-groups.</title>
        <authorList>
            <person name="Lafos M."/>
            <person name="Maluk M."/>
            <person name="Batista M."/>
            <person name="Junghare M."/>
            <person name="Carmona M."/>
            <person name="Faoro H."/>
            <person name="Cruz L.M."/>
            <person name="Battistoni F."/>
            <person name="De Souza E."/>
            <person name="Pedrosa F."/>
            <person name="Chen W.-M."/>
            <person name="Poole P.S."/>
            <person name="Dixon R.A."/>
            <person name="James E.K."/>
        </authorList>
    </citation>
    <scope>NUCLEOTIDE SEQUENCE [LARGE SCALE GENOMIC DNA]</scope>
    <source>
        <strain evidence="2 3">T</strain>
    </source>
</reference>
<organism evidence="2 3">
    <name type="scientific">Aromatoleum toluolicum</name>
    <dbReference type="NCBI Taxonomy" id="90060"/>
    <lineage>
        <taxon>Bacteria</taxon>
        <taxon>Pseudomonadati</taxon>
        <taxon>Pseudomonadota</taxon>
        <taxon>Betaproteobacteria</taxon>
        <taxon>Rhodocyclales</taxon>
        <taxon>Rhodocyclaceae</taxon>
        <taxon>Aromatoleum</taxon>
    </lineage>
</organism>
<feature type="domain" description="ChsH2 C-terminal OB-fold" evidence="1">
    <location>
        <begin position="62"/>
        <end position="124"/>
    </location>
</feature>
<protein>
    <submittedName>
        <fullName evidence="2">Benzoylsuccinyl-CoA thiolase</fullName>
    </submittedName>
</protein>
<dbReference type="InterPro" id="IPR052513">
    <property type="entry name" value="Thioester_dehydratase-like"/>
</dbReference>
<dbReference type="Proteomes" id="UP000634522">
    <property type="component" value="Unassembled WGS sequence"/>
</dbReference>
<dbReference type="Pfam" id="PF01796">
    <property type="entry name" value="OB_ChsH2_C"/>
    <property type="match status" value="1"/>
</dbReference>